<dbReference type="GO" id="GO:0046872">
    <property type="term" value="F:metal ion binding"/>
    <property type="evidence" value="ECO:0007669"/>
    <property type="project" value="UniProtKB-KW"/>
</dbReference>
<protein>
    <submittedName>
        <fullName evidence="5">2-hydroxyhepta-2,4-diene-1,7-dioate isomerase</fullName>
    </submittedName>
</protein>
<dbReference type="Gene3D" id="3.90.850.10">
    <property type="entry name" value="Fumarylacetoacetase-like, C-terminal domain"/>
    <property type="match status" value="1"/>
</dbReference>
<dbReference type="AlphaFoldDB" id="A0A6L7EPL6"/>
<evidence type="ECO:0000313" key="5">
    <source>
        <dbReference type="EMBL" id="MXG89253.1"/>
    </source>
</evidence>
<dbReference type="Proteomes" id="UP000473325">
    <property type="component" value="Unassembled WGS sequence"/>
</dbReference>
<evidence type="ECO:0000256" key="2">
    <source>
        <dbReference type="ARBA" id="ARBA00022723"/>
    </source>
</evidence>
<keyword evidence="6" id="KW-1185">Reference proteome</keyword>
<name>A0A6L7EPL6_9ACTN</name>
<dbReference type="RefSeq" id="WP_160876445.1">
    <property type="nucleotide sequence ID" value="NZ_WUEK01000003.1"/>
</dbReference>
<gene>
    <name evidence="5" type="ORF">GRQ65_06790</name>
</gene>
<dbReference type="InterPro" id="IPR051121">
    <property type="entry name" value="FAH"/>
</dbReference>
<dbReference type="FunFam" id="3.90.850.10:FF:000012">
    <property type="entry name" value="Putative 2-hydroxyhepta-2,4-diene-1,7-dioate isomerase"/>
    <property type="match status" value="1"/>
</dbReference>
<proteinExistence type="inferred from homology"/>
<keyword evidence="5" id="KW-0413">Isomerase</keyword>
<comment type="caution">
    <text evidence="5">The sequence shown here is derived from an EMBL/GenBank/DDBJ whole genome shotgun (WGS) entry which is preliminary data.</text>
</comment>
<dbReference type="InterPro" id="IPR011234">
    <property type="entry name" value="Fumarylacetoacetase-like_C"/>
</dbReference>
<dbReference type="InterPro" id="IPR036663">
    <property type="entry name" value="Fumarylacetoacetase_C_sf"/>
</dbReference>
<organism evidence="5 6">
    <name type="scientific">Nocardioides flavescens</name>
    <dbReference type="NCBI Taxonomy" id="2691959"/>
    <lineage>
        <taxon>Bacteria</taxon>
        <taxon>Bacillati</taxon>
        <taxon>Actinomycetota</taxon>
        <taxon>Actinomycetes</taxon>
        <taxon>Propionibacteriales</taxon>
        <taxon>Nocardioidaceae</taxon>
        <taxon>Nocardioides</taxon>
    </lineage>
</organism>
<dbReference type="GO" id="GO:0044281">
    <property type="term" value="P:small molecule metabolic process"/>
    <property type="evidence" value="ECO:0007669"/>
    <property type="project" value="UniProtKB-ARBA"/>
</dbReference>
<evidence type="ECO:0000313" key="6">
    <source>
        <dbReference type="Proteomes" id="UP000473325"/>
    </source>
</evidence>
<evidence type="ECO:0000256" key="3">
    <source>
        <dbReference type="SAM" id="MobiDB-lite"/>
    </source>
</evidence>
<dbReference type="Pfam" id="PF01557">
    <property type="entry name" value="FAA_hydrolase"/>
    <property type="match status" value="1"/>
</dbReference>
<dbReference type="GO" id="GO:0016853">
    <property type="term" value="F:isomerase activity"/>
    <property type="evidence" value="ECO:0007669"/>
    <property type="project" value="UniProtKB-KW"/>
</dbReference>
<reference evidence="5 6" key="1">
    <citation type="submission" date="2019-12" db="EMBL/GenBank/DDBJ databases">
        <authorList>
            <person name="Kun Z."/>
        </authorList>
    </citation>
    <scope>NUCLEOTIDE SEQUENCE [LARGE SCALE GENOMIC DNA]</scope>
    <source>
        <strain evidence="5 6">YIM 123512</strain>
    </source>
</reference>
<dbReference type="EMBL" id="WUEK01000003">
    <property type="protein sequence ID" value="MXG89253.1"/>
    <property type="molecule type" value="Genomic_DNA"/>
</dbReference>
<evidence type="ECO:0000256" key="1">
    <source>
        <dbReference type="ARBA" id="ARBA00010211"/>
    </source>
</evidence>
<dbReference type="SUPFAM" id="SSF56529">
    <property type="entry name" value="FAH"/>
    <property type="match status" value="1"/>
</dbReference>
<feature type="region of interest" description="Disordered" evidence="3">
    <location>
        <begin position="1"/>
        <end position="21"/>
    </location>
</feature>
<sequence length="282" mass="29931">MRLARAGEPGAERPVAQDESGAWRDLTEVVGDLDPSALAPEALKRVATAVAGGDLPVVAEAARFGPPLARIGKIVCVGLNYRDHARETGAEVPAEPVLFMKAPDTVVGPDDEVLVPRGSDRTDWEVELAVVIGSTAAYLETHEDAAAAIAGYAISHDVSERTFQLDRGGQWDKGKNCATFNPFGPWLVTADEVGDPQRLGLRLWVNGELKQDGTTADMVFGVHEIVRYVSQFMTLHPGDVINTGTPAGVALGVPGTPYLVAGDVVELEIDGLGRQRQQFGSA</sequence>
<comment type="similarity">
    <text evidence="1">Belongs to the FAH family.</text>
</comment>
<accession>A0A6L7EPL6</accession>
<keyword evidence="2" id="KW-0479">Metal-binding</keyword>
<feature type="domain" description="Fumarylacetoacetase-like C-terminal" evidence="4">
    <location>
        <begin position="73"/>
        <end position="278"/>
    </location>
</feature>
<dbReference type="PANTHER" id="PTHR42796">
    <property type="entry name" value="FUMARYLACETOACETATE HYDROLASE DOMAIN-CONTAINING PROTEIN 2A-RELATED"/>
    <property type="match status" value="1"/>
</dbReference>
<evidence type="ECO:0000259" key="4">
    <source>
        <dbReference type="Pfam" id="PF01557"/>
    </source>
</evidence>
<dbReference type="PANTHER" id="PTHR42796:SF4">
    <property type="entry name" value="FUMARYLACETOACETATE HYDROLASE DOMAIN-CONTAINING PROTEIN 2A"/>
    <property type="match status" value="1"/>
</dbReference>